<feature type="non-terminal residue" evidence="5">
    <location>
        <position position="539"/>
    </location>
</feature>
<feature type="domain" description="Fibronectin type-III" evidence="4">
    <location>
        <begin position="103"/>
        <end position="190"/>
    </location>
</feature>
<dbReference type="InterPro" id="IPR013783">
    <property type="entry name" value="Ig-like_fold"/>
</dbReference>
<dbReference type="GO" id="GO:0005737">
    <property type="term" value="C:cytoplasm"/>
    <property type="evidence" value="ECO:0007669"/>
    <property type="project" value="InterPro"/>
</dbReference>
<comment type="subcellular location">
    <subcellularLocation>
        <location evidence="1">Secreted</location>
    </subcellularLocation>
</comment>
<dbReference type="GO" id="GO:0005576">
    <property type="term" value="C:extracellular region"/>
    <property type="evidence" value="ECO:0007669"/>
    <property type="project" value="UniProtKB-SubCell"/>
</dbReference>
<keyword evidence="3" id="KW-0843">Virulence</keyword>
<dbReference type="InterPro" id="IPR036116">
    <property type="entry name" value="FN3_sf"/>
</dbReference>
<reference evidence="5" key="1">
    <citation type="journal article" date="2015" name="Nature">
        <title>Complex archaea that bridge the gap between prokaryotes and eukaryotes.</title>
        <authorList>
            <person name="Spang A."/>
            <person name="Saw J.H."/>
            <person name="Jorgensen S.L."/>
            <person name="Zaremba-Niedzwiedzka K."/>
            <person name="Martijn J."/>
            <person name="Lind A.E."/>
            <person name="van Eijk R."/>
            <person name="Schleper C."/>
            <person name="Guy L."/>
            <person name="Ettema T.J."/>
        </authorList>
    </citation>
    <scope>NUCLEOTIDE SEQUENCE</scope>
</reference>
<evidence type="ECO:0000313" key="5">
    <source>
        <dbReference type="EMBL" id="KKL27061.1"/>
    </source>
</evidence>
<dbReference type="SMART" id="SM00060">
    <property type="entry name" value="FN3"/>
    <property type="match status" value="3"/>
</dbReference>
<evidence type="ECO:0000256" key="2">
    <source>
        <dbReference type="ARBA" id="ARBA00022525"/>
    </source>
</evidence>
<sequence length="539" mass="57458">LSSTYVVTSPTSSTTSVIHSIRKSHKIDWAAATGSFDAYQLYQKINDTNWTQVYEGLGLSATFTDLADGHYQYWVRACNTEGSNTSCSAYQASDRLTLSYIDTPTDLTVPSGDADGAYTISWQPGQGTATSYTLQEQLNGGAWTTVQDTVDTTYIASGKTNNQYSYQVRGCNLGGCTDYTTAQTVNVQIAGQPGPITGPDNLQEVDDFTLVWGTASGTVTRYELEEQPDGGNWSQIYSGTATTQSFTDHNFGTYHYRARACNDVGCGSYTADKSVSITFTVPPQEPPTPFDAIGNLSSLVSQAEVDATDTVGSVGGSFRVDESGAATYSVPIATVKGTAGVVPQISLNYSSQAGNGLMGKGWSIGGLSAVTRCRQTLSQDKSAKAITWSANDRFCLDGQRLLKVTGASYGAVGATYKSEIDSFAKVTSVGGSADHPDYFTVERKDGSVSTYGGSGNVDAEQEARNADDSVTTKTLTWALDIFEDSVGNKIDFDYADNTDGHRISKVQYAYGVGGSAGAYLEFLYEARDDDISGYVAGYE</sequence>
<dbReference type="InterPro" id="IPR003284">
    <property type="entry name" value="Sal_SpvB"/>
</dbReference>
<dbReference type="InterPro" id="IPR050617">
    <property type="entry name" value="E3_ligase_FN3/SPRY"/>
</dbReference>
<dbReference type="EMBL" id="LAZR01035610">
    <property type="protein sequence ID" value="KKL27061.1"/>
    <property type="molecule type" value="Genomic_DNA"/>
</dbReference>
<feature type="domain" description="Fibronectin type-III" evidence="4">
    <location>
        <begin position="192"/>
        <end position="283"/>
    </location>
</feature>
<proteinExistence type="predicted"/>
<name>A0A0F9EB04_9ZZZZ</name>
<dbReference type="PANTHER" id="PTHR24099:SF16">
    <property type="entry name" value="E3 UBIQUITIN-PROTEIN LIGASE MIDLINE-1-LIKE ISOFORM X1"/>
    <property type="match status" value="1"/>
</dbReference>
<dbReference type="Pfam" id="PF03534">
    <property type="entry name" value="SpvB"/>
    <property type="match status" value="1"/>
</dbReference>
<dbReference type="Gene3D" id="2.60.40.10">
    <property type="entry name" value="Immunoglobulins"/>
    <property type="match status" value="3"/>
</dbReference>
<comment type="caution">
    <text evidence="5">The sequence shown here is derived from an EMBL/GenBank/DDBJ whole genome shotgun (WGS) entry which is preliminary data.</text>
</comment>
<gene>
    <name evidence="5" type="ORF">LCGC14_2388950</name>
</gene>
<dbReference type="InterPro" id="IPR003961">
    <property type="entry name" value="FN3_dom"/>
</dbReference>
<keyword evidence="2" id="KW-0964">Secreted</keyword>
<dbReference type="PROSITE" id="PS50853">
    <property type="entry name" value="FN3"/>
    <property type="match status" value="2"/>
</dbReference>
<accession>A0A0F9EB04</accession>
<dbReference type="PANTHER" id="PTHR24099">
    <property type="entry name" value="E3 UBIQUITIN-PROTEIN LIGASE TRIM36-RELATED"/>
    <property type="match status" value="1"/>
</dbReference>
<evidence type="ECO:0000259" key="4">
    <source>
        <dbReference type="PROSITE" id="PS50853"/>
    </source>
</evidence>
<evidence type="ECO:0000256" key="3">
    <source>
        <dbReference type="ARBA" id="ARBA00023026"/>
    </source>
</evidence>
<evidence type="ECO:0000256" key="1">
    <source>
        <dbReference type="ARBA" id="ARBA00004613"/>
    </source>
</evidence>
<dbReference type="SUPFAM" id="SSF49265">
    <property type="entry name" value="Fibronectin type III"/>
    <property type="match status" value="2"/>
</dbReference>
<dbReference type="AlphaFoldDB" id="A0A0F9EB04"/>
<protein>
    <recommendedName>
        <fullName evidence="4">Fibronectin type-III domain-containing protein</fullName>
    </recommendedName>
</protein>
<feature type="non-terminal residue" evidence="5">
    <location>
        <position position="1"/>
    </location>
</feature>
<dbReference type="CDD" id="cd00063">
    <property type="entry name" value="FN3"/>
    <property type="match status" value="1"/>
</dbReference>
<organism evidence="5">
    <name type="scientific">marine sediment metagenome</name>
    <dbReference type="NCBI Taxonomy" id="412755"/>
    <lineage>
        <taxon>unclassified sequences</taxon>
        <taxon>metagenomes</taxon>
        <taxon>ecological metagenomes</taxon>
    </lineage>
</organism>